<feature type="transmembrane region" description="Helical" evidence="6">
    <location>
        <begin position="117"/>
        <end position="136"/>
    </location>
</feature>
<comment type="caution">
    <text evidence="7">The sequence shown here is derived from an EMBL/GenBank/DDBJ whole genome shotgun (WGS) entry which is preliminary data.</text>
</comment>
<keyword evidence="3 6" id="KW-0812">Transmembrane</keyword>
<sequence length="226" mass="25428">MNQPGVTIKNGWQIGYLTLLGIHLLAIFFNWDTLRFVTKPLLMVWLLVYFISITVPGAPFRKLVIAALFFSWLGDVFLMQPASSFFMAGLASFLLAQLLYTWIFLNARKRCNTTGRWNPVMLISILVYIILLYAWLFRTLPNELRLPVLLYAIAIGSMLASAFHVYAKPFENPALLLICGAALFVLSDSLLAINQFIQPFPLAGVGIMLTYGLAQLFIVKSISRIS</sequence>
<keyword evidence="8" id="KW-1185">Reference proteome</keyword>
<evidence type="ECO:0000256" key="4">
    <source>
        <dbReference type="ARBA" id="ARBA00022989"/>
    </source>
</evidence>
<evidence type="ECO:0000313" key="7">
    <source>
        <dbReference type="EMBL" id="MCF1716458.1"/>
    </source>
</evidence>
<name>A0ABS9BL74_9BACT</name>
<evidence type="ECO:0000256" key="6">
    <source>
        <dbReference type="SAM" id="Phobius"/>
    </source>
</evidence>
<gene>
    <name evidence="7" type="ORF">L0U88_17590</name>
</gene>
<keyword evidence="5 6" id="KW-0472">Membrane</keyword>
<feature type="transmembrane region" description="Helical" evidence="6">
    <location>
        <begin position="148"/>
        <end position="167"/>
    </location>
</feature>
<feature type="transmembrane region" description="Helical" evidence="6">
    <location>
        <begin position="85"/>
        <end position="105"/>
    </location>
</feature>
<dbReference type="Proteomes" id="UP001200145">
    <property type="component" value="Unassembled WGS sequence"/>
</dbReference>
<evidence type="ECO:0000256" key="2">
    <source>
        <dbReference type="ARBA" id="ARBA00007375"/>
    </source>
</evidence>
<feature type="transmembrane region" description="Helical" evidence="6">
    <location>
        <begin position="199"/>
        <end position="219"/>
    </location>
</feature>
<evidence type="ECO:0000313" key="8">
    <source>
        <dbReference type="Proteomes" id="UP001200145"/>
    </source>
</evidence>
<organism evidence="7 8">
    <name type="scientific">Flavihumibacter fluminis</name>
    <dbReference type="NCBI Taxonomy" id="2909236"/>
    <lineage>
        <taxon>Bacteria</taxon>
        <taxon>Pseudomonadati</taxon>
        <taxon>Bacteroidota</taxon>
        <taxon>Chitinophagia</taxon>
        <taxon>Chitinophagales</taxon>
        <taxon>Chitinophagaceae</taxon>
        <taxon>Flavihumibacter</taxon>
    </lineage>
</organism>
<dbReference type="Pfam" id="PF07947">
    <property type="entry name" value="YhhN"/>
    <property type="match status" value="1"/>
</dbReference>
<dbReference type="EMBL" id="JAKEVY010000004">
    <property type="protein sequence ID" value="MCF1716458.1"/>
    <property type="molecule type" value="Genomic_DNA"/>
</dbReference>
<feature type="transmembrane region" description="Helical" evidence="6">
    <location>
        <begin position="12"/>
        <end position="31"/>
    </location>
</feature>
<dbReference type="InterPro" id="IPR012506">
    <property type="entry name" value="TMEM86B-like"/>
</dbReference>
<comment type="similarity">
    <text evidence="2">Belongs to the TMEM86 family.</text>
</comment>
<proteinExistence type="inferred from homology"/>
<reference evidence="7 8" key="1">
    <citation type="submission" date="2022-01" db="EMBL/GenBank/DDBJ databases">
        <title>Flavihumibacter sp. nov., isolated from sediment of a river.</title>
        <authorList>
            <person name="Liu H."/>
        </authorList>
    </citation>
    <scope>NUCLEOTIDE SEQUENCE [LARGE SCALE GENOMIC DNA]</scope>
    <source>
        <strain evidence="7 8">RY-1</strain>
    </source>
</reference>
<protein>
    <submittedName>
        <fullName evidence="7">Lysoplasmalogenase</fullName>
    </submittedName>
</protein>
<comment type="subcellular location">
    <subcellularLocation>
        <location evidence="1">Membrane</location>
        <topology evidence="1">Multi-pass membrane protein</topology>
    </subcellularLocation>
</comment>
<dbReference type="PANTHER" id="PTHR31885:SF6">
    <property type="entry name" value="GH04784P"/>
    <property type="match status" value="1"/>
</dbReference>
<accession>A0ABS9BL74</accession>
<evidence type="ECO:0000256" key="1">
    <source>
        <dbReference type="ARBA" id="ARBA00004141"/>
    </source>
</evidence>
<feature type="transmembrane region" description="Helical" evidence="6">
    <location>
        <begin position="174"/>
        <end position="193"/>
    </location>
</feature>
<feature type="transmembrane region" description="Helical" evidence="6">
    <location>
        <begin position="43"/>
        <end position="73"/>
    </location>
</feature>
<dbReference type="RefSeq" id="WP_234867674.1">
    <property type="nucleotide sequence ID" value="NZ_JAKEVY010000004.1"/>
</dbReference>
<keyword evidence="4 6" id="KW-1133">Transmembrane helix</keyword>
<evidence type="ECO:0000256" key="3">
    <source>
        <dbReference type="ARBA" id="ARBA00022692"/>
    </source>
</evidence>
<dbReference type="PANTHER" id="PTHR31885">
    <property type="entry name" value="GH04784P"/>
    <property type="match status" value="1"/>
</dbReference>
<evidence type="ECO:0000256" key="5">
    <source>
        <dbReference type="ARBA" id="ARBA00023136"/>
    </source>
</evidence>